<dbReference type="STRING" id="1673428.CPM_1939"/>
<feature type="transmembrane region" description="Helical" evidence="1">
    <location>
        <begin position="79"/>
        <end position="101"/>
    </location>
</feature>
<dbReference type="Proteomes" id="UP000187822">
    <property type="component" value="Chromosome I"/>
</dbReference>
<accession>A0A1N5WV03</accession>
<organism evidence="2 5">
    <name type="scientific">Cuniculiplasma divulgatum</name>
    <dbReference type="NCBI Taxonomy" id="1673428"/>
    <lineage>
        <taxon>Archaea</taxon>
        <taxon>Methanobacteriati</taxon>
        <taxon>Thermoplasmatota</taxon>
        <taxon>Thermoplasmata</taxon>
        <taxon>Thermoplasmatales</taxon>
        <taxon>Cuniculiplasmataceae</taxon>
        <taxon>Cuniculiplasma</taxon>
    </lineage>
</organism>
<evidence type="ECO:0000313" key="2">
    <source>
        <dbReference type="EMBL" id="SIM89138.1"/>
    </source>
</evidence>
<dbReference type="EMBL" id="LT671858">
    <property type="protein sequence ID" value="SIM89138.1"/>
    <property type="molecule type" value="Genomic_DNA"/>
</dbReference>
<keyword evidence="1" id="KW-0472">Membrane</keyword>
<dbReference type="AlphaFoldDB" id="A0A1N5WV03"/>
<protein>
    <submittedName>
        <fullName evidence="2">Multipass membrane protein</fullName>
    </submittedName>
</protein>
<feature type="transmembrane region" description="Helical" evidence="1">
    <location>
        <begin position="113"/>
        <end position="134"/>
    </location>
</feature>
<dbReference type="GeneID" id="41589241"/>
<evidence type="ECO:0000313" key="4">
    <source>
        <dbReference type="Proteomes" id="UP000187822"/>
    </source>
</evidence>
<name>A0A1N5WV03_9ARCH</name>
<feature type="transmembrane region" description="Helical" evidence="1">
    <location>
        <begin position="140"/>
        <end position="159"/>
    </location>
</feature>
<dbReference type="Proteomes" id="UP000195607">
    <property type="component" value="Chromosome I"/>
</dbReference>
<dbReference type="SUPFAM" id="SSF103473">
    <property type="entry name" value="MFS general substrate transporter"/>
    <property type="match status" value="1"/>
</dbReference>
<dbReference type="EMBL" id="LT719092">
    <property type="protein sequence ID" value="SJK85712.1"/>
    <property type="molecule type" value="Genomic_DNA"/>
</dbReference>
<sequence length="161" mass="17911">MAIESFLNSNVTVVYDGNMTRLVCTLLTYDDMGVMVAYRNHKLFIPWRFIEEIRDVTEQDRIEDSNKLKEETKKKTNPVIIFSITTLFIGGLVTYLAYTFLSQIPQYGFQRGITAAIASPIIVVGILGTFLAIFAGKGKIATVLSMVSVIAVVVILIFFGS</sequence>
<keyword evidence="1" id="KW-1133">Transmembrane helix</keyword>
<reference evidence="2 5" key="1">
    <citation type="submission" date="2016-04" db="EMBL/GenBank/DDBJ databases">
        <authorList>
            <person name="Evans L.H."/>
            <person name="Alamgir A."/>
            <person name="Owens N."/>
            <person name="Weber N.D."/>
            <person name="Virtaneva K."/>
            <person name="Barbian K."/>
            <person name="Babar A."/>
            <person name="Rosenke K."/>
        </authorList>
    </citation>
    <scope>NUCLEOTIDE SEQUENCE [LARGE SCALE GENOMIC DNA]</scope>
    <source>
        <strain evidence="2">S5</strain>
        <strain evidence="5">S5(T) (JCM 30642 \VKM B-2941)</strain>
    </source>
</reference>
<gene>
    <name evidence="3" type="ORF">CPM_1939</name>
    <name evidence="2" type="ORF">CSP5_2007</name>
</gene>
<dbReference type="RefSeq" id="WP_021789629.1">
    <property type="nucleotide sequence ID" value="NZ_LT671858.1"/>
</dbReference>
<evidence type="ECO:0000313" key="3">
    <source>
        <dbReference type="EMBL" id="SJK85712.1"/>
    </source>
</evidence>
<keyword evidence="1" id="KW-0812">Transmembrane</keyword>
<proteinExistence type="predicted"/>
<evidence type="ECO:0000313" key="5">
    <source>
        <dbReference type="Proteomes" id="UP000195607"/>
    </source>
</evidence>
<reference evidence="4" key="2">
    <citation type="submission" date="2016-06" db="EMBL/GenBank/DDBJ databases">
        <authorList>
            <person name="Toshchakov V.S."/>
        </authorList>
    </citation>
    <scope>NUCLEOTIDE SEQUENCE [LARGE SCALE GENOMIC DNA]</scope>
    <source>
        <strain>PM4 (JCM 30641</strain>
        <strain evidence="4">\VKM B-2940)</strain>
    </source>
</reference>
<keyword evidence="4" id="KW-1185">Reference proteome</keyword>
<dbReference type="KEGG" id="cdiv:CPM_1939"/>
<evidence type="ECO:0000256" key="1">
    <source>
        <dbReference type="SAM" id="Phobius"/>
    </source>
</evidence>
<reference evidence="3" key="3">
    <citation type="submission" date="2016-06" db="EMBL/GenBank/DDBJ databases">
        <authorList>
            <person name="Olsen C.W."/>
            <person name="Carey S."/>
            <person name="Hinshaw L."/>
            <person name="Karasin A.I."/>
        </authorList>
    </citation>
    <scope>NUCLEOTIDE SEQUENCE [LARGE SCALE GENOMIC DNA]</scope>
    <source>
        <strain evidence="3">PM4</strain>
    </source>
</reference>
<dbReference type="InterPro" id="IPR036259">
    <property type="entry name" value="MFS_trans_sf"/>
</dbReference>